<gene>
    <name evidence="1" type="ORF">DILT_LOCUS12681</name>
</gene>
<evidence type="ECO:0000313" key="2">
    <source>
        <dbReference type="Proteomes" id="UP000281553"/>
    </source>
</evidence>
<reference evidence="1 2" key="1">
    <citation type="submission" date="2018-11" db="EMBL/GenBank/DDBJ databases">
        <authorList>
            <consortium name="Pathogen Informatics"/>
        </authorList>
    </citation>
    <scope>NUCLEOTIDE SEQUENCE [LARGE SCALE GENOMIC DNA]</scope>
</reference>
<keyword evidence="2" id="KW-1185">Reference proteome</keyword>
<name>A0A3P7LUD9_DIBLA</name>
<organism evidence="1 2">
    <name type="scientific">Dibothriocephalus latus</name>
    <name type="common">Fish tapeworm</name>
    <name type="synonym">Diphyllobothrium latum</name>
    <dbReference type="NCBI Taxonomy" id="60516"/>
    <lineage>
        <taxon>Eukaryota</taxon>
        <taxon>Metazoa</taxon>
        <taxon>Spiralia</taxon>
        <taxon>Lophotrochozoa</taxon>
        <taxon>Platyhelminthes</taxon>
        <taxon>Cestoda</taxon>
        <taxon>Eucestoda</taxon>
        <taxon>Diphyllobothriidea</taxon>
        <taxon>Diphyllobothriidae</taxon>
        <taxon>Dibothriocephalus</taxon>
    </lineage>
</organism>
<sequence>MVSFDMRHNHLVSVQTARLYCQNRRLPPEALQKAAGLIAEKYW</sequence>
<protein>
    <submittedName>
        <fullName evidence="1">Uncharacterized protein</fullName>
    </submittedName>
</protein>
<accession>A0A3P7LUD9</accession>
<dbReference type="EMBL" id="UYRU01067336">
    <property type="protein sequence ID" value="VDN16850.1"/>
    <property type="molecule type" value="Genomic_DNA"/>
</dbReference>
<evidence type="ECO:0000313" key="1">
    <source>
        <dbReference type="EMBL" id="VDN16850.1"/>
    </source>
</evidence>
<dbReference type="Proteomes" id="UP000281553">
    <property type="component" value="Unassembled WGS sequence"/>
</dbReference>
<dbReference type="OrthoDB" id="167578at2759"/>
<proteinExistence type="predicted"/>
<dbReference type="AlphaFoldDB" id="A0A3P7LUD9"/>